<dbReference type="Proteomes" id="UP000184050">
    <property type="component" value="Unassembled WGS sequence"/>
</dbReference>
<dbReference type="Pfam" id="PF00593">
    <property type="entry name" value="TonB_dep_Rec_b-barrel"/>
    <property type="match status" value="1"/>
</dbReference>
<organism evidence="15 16">
    <name type="scientific">Tangfeifania diversioriginum</name>
    <dbReference type="NCBI Taxonomy" id="1168035"/>
    <lineage>
        <taxon>Bacteria</taxon>
        <taxon>Pseudomonadati</taxon>
        <taxon>Bacteroidota</taxon>
        <taxon>Bacteroidia</taxon>
        <taxon>Marinilabiliales</taxon>
        <taxon>Prolixibacteraceae</taxon>
        <taxon>Tangfeifania</taxon>
    </lineage>
</organism>
<keyword evidence="3 10" id="KW-1134">Transmembrane beta strand</keyword>
<dbReference type="Gene3D" id="2.170.130.10">
    <property type="entry name" value="TonB-dependent receptor, plug domain"/>
    <property type="match status" value="1"/>
</dbReference>
<dbReference type="GO" id="GO:0015344">
    <property type="term" value="F:siderophore uptake transmembrane transporter activity"/>
    <property type="evidence" value="ECO:0007669"/>
    <property type="project" value="TreeGrafter"/>
</dbReference>
<dbReference type="AlphaFoldDB" id="A0A1M6IFE8"/>
<keyword evidence="5 12" id="KW-0732">Signal</keyword>
<dbReference type="NCBIfam" id="TIGR04056">
    <property type="entry name" value="OMP_RagA_SusC"/>
    <property type="match status" value="1"/>
</dbReference>
<dbReference type="InterPro" id="IPR000531">
    <property type="entry name" value="Beta-barrel_TonB"/>
</dbReference>
<dbReference type="STRING" id="1168035.SAMN05444280_11685"/>
<feature type="domain" description="TonB-dependent receptor plug" evidence="14">
    <location>
        <begin position="121"/>
        <end position="225"/>
    </location>
</feature>
<evidence type="ECO:0000256" key="8">
    <source>
        <dbReference type="ARBA" id="ARBA00023170"/>
    </source>
</evidence>
<dbReference type="SUPFAM" id="SSF49464">
    <property type="entry name" value="Carboxypeptidase regulatory domain-like"/>
    <property type="match status" value="1"/>
</dbReference>
<dbReference type="InterPro" id="IPR039426">
    <property type="entry name" value="TonB-dep_rcpt-like"/>
</dbReference>
<evidence type="ECO:0000256" key="2">
    <source>
        <dbReference type="ARBA" id="ARBA00022448"/>
    </source>
</evidence>
<dbReference type="GO" id="GO:0009279">
    <property type="term" value="C:cell outer membrane"/>
    <property type="evidence" value="ECO:0007669"/>
    <property type="project" value="UniProtKB-SubCell"/>
</dbReference>
<evidence type="ECO:0000313" key="15">
    <source>
        <dbReference type="EMBL" id="SHJ33135.1"/>
    </source>
</evidence>
<dbReference type="RefSeq" id="WP_073169540.1">
    <property type="nucleotide sequence ID" value="NZ_FQZE01000016.1"/>
</dbReference>
<evidence type="ECO:0000259" key="13">
    <source>
        <dbReference type="Pfam" id="PF00593"/>
    </source>
</evidence>
<keyword evidence="2 10" id="KW-0813">Transport</keyword>
<comment type="subcellular location">
    <subcellularLocation>
        <location evidence="1 10">Cell outer membrane</location>
        <topology evidence="1 10">Multi-pass membrane protein</topology>
    </subcellularLocation>
</comment>
<accession>A0A1M6IFE8</accession>
<name>A0A1M6IFE8_9BACT</name>
<keyword evidence="4 10" id="KW-0812">Transmembrane</keyword>
<gene>
    <name evidence="15" type="ORF">SAMN05444280_11685</name>
</gene>
<keyword evidence="8" id="KW-0675">Receptor</keyword>
<evidence type="ECO:0000256" key="5">
    <source>
        <dbReference type="ARBA" id="ARBA00022729"/>
    </source>
</evidence>
<dbReference type="EMBL" id="FQZE01000016">
    <property type="protein sequence ID" value="SHJ33135.1"/>
    <property type="molecule type" value="Genomic_DNA"/>
</dbReference>
<keyword evidence="16" id="KW-1185">Reference proteome</keyword>
<dbReference type="PANTHER" id="PTHR30069">
    <property type="entry name" value="TONB-DEPENDENT OUTER MEMBRANE RECEPTOR"/>
    <property type="match status" value="1"/>
</dbReference>
<evidence type="ECO:0000256" key="1">
    <source>
        <dbReference type="ARBA" id="ARBA00004571"/>
    </source>
</evidence>
<feature type="domain" description="TonB-dependent receptor-like beta-barrel" evidence="13">
    <location>
        <begin position="441"/>
        <end position="867"/>
    </location>
</feature>
<dbReference type="InterPro" id="IPR036942">
    <property type="entry name" value="Beta-barrel_TonB_sf"/>
</dbReference>
<dbReference type="InterPro" id="IPR012910">
    <property type="entry name" value="Plug_dom"/>
</dbReference>
<dbReference type="InterPro" id="IPR037066">
    <property type="entry name" value="Plug_dom_sf"/>
</dbReference>
<evidence type="ECO:0000259" key="14">
    <source>
        <dbReference type="Pfam" id="PF07715"/>
    </source>
</evidence>
<keyword evidence="7 10" id="KW-0472">Membrane</keyword>
<evidence type="ECO:0000256" key="9">
    <source>
        <dbReference type="ARBA" id="ARBA00023237"/>
    </source>
</evidence>
<dbReference type="NCBIfam" id="TIGR04057">
    <property type="entry name" value="SusC_RagA_signa"/>
    <property type="match status" value="1"/>
</dbReference>
<evidence type="ECO:0000256" key="3">
    <source>
        <dbReference type="ARBA" id="ARBA00022452"/>
    </source>
</evidence>
<protein>
    <submittedName>
        <fullName evidence="15">TonB-linked outer membrane protein, SusC/RagA family</fullName>
    </submittedName>
</protein>
<evidence type="ECO:0000256" key="4">
    <source>
        <dbReference type="ARBA" id="ARBA00022692"/>
    </source>
</evidence>
<dbReference type="InterPro" id="IPR023996">
    <property type="entry name" value="TonB-dep_OMP_SusC/RagA"/>
</dbReference>
<sequence>MKTFTKKLLSLCLLALIMLISGQVFAQETISGTVTEADTGEPLPGVSVVVKGTTTGTVTNVDGEYQLDASIDDILIFSFIGMSTQEVEVNGRASINVELATSVEALEEVVVTGYGGTQKRSKLTNSIASVKEETLTKGTHANPAQALTGAVSGLKVTNVSGNPGATPSIYLRGGTNFDGTGSPLVLIDGQVGAFNDINPNDIESIEVLKDAGATALYGARANNGVILITTKKGGAPEVVLNVKYGLNYLNNPYEFFGAEEYLYWLRKGIQNAAQMYQDSQGDWVGYSNIAQLGQAQPFGTGNRYFDDNGNPLDGNQTSLAVYSPMIYTSDLSFLLDQGWQTMTDPVTGKEIIFSEFIKEKTAFNNPALTQDYNISFSGSNERGKYYAGIGYYDAEGQPAKTWYKRLNFTFNGEYKIRPWFTSNSNFQFTDAKWYDVPTTSEQNYFGRMLSTPPTQREYNPDGELILGNNTGDGNPLVNIDKLKRDNNTNKFIMGQSFKIDFLQNLSLKVNAHWLLDQGYYEAFNQDYRSRPGVINTTRSSSARYNKELSQTYNAVLNYDLTKGNHTASALVGYEFYDKKWIGLSASGSGAPTDDFSDLELTSQDEGKRSIDTYHIEERIRSYFGRLNYDYAEKYLISGTFRQDGYSRLLGDNRWGFFPGVSAGWIVNKENFMKDYNSLISFLKVRASYGLNGNVSDLNGNPNDIDAYVLQGSYNNTNYNNTVGYVVGNIPNPGLKWERSKTAEVGIDVSFLENKINTNFTYYNRLTLDKYANIPLPISSGISSISSNNGEFRNKGLEVDMSVKALRKEDWTWDVSANITYSKNIVEKLPDNGLENNRQGAFQVYDGTTGNLIWVGGYQEGQQPGDLYAFKALGVFNDWDEVNAEAANRKDITTGWWSNGRPVYGPDAWDALGDDKGNGLPLKPGDMNFLDVNEDGVIDDFDQVKMGNTRPKWFGGITSNLSYKGFTFYARMDYSLGFVQLDVQRPWFMGFGQGTFNTLVETRDTWTPDNPTAEFAEYRWADQLGSRNYFRQSSRWVYKGDYLAFREVSLSYGLPNYLMEDIGMKAVTLSVTGQNLGYLTASKLNRPEIFGSSMQWAGYTSPRTVIFGVNVKF</sequence>
<dbReference type="PROSITE" id="PS52016">
    <property type="entry name" value="TONB_DEPENDENT_REC_3"/>
    <property type="match status" value="1"/>
</dbReference>
<dbReference type="InterPro" id="IPR008969">
    <property type="entry name" value="CarboxyPept-like_regulatory"/>
</dbReference>
<keyword evidence="9 10" id="KW-0998">Cell outer membrane</keyword>
<comment type="similarity">
    <text evidence="10 11">Belongs to the TonB-dependent receptor family.</text>
</comment>
<dbReference type="SUPFAM" id="SSF56935">
    <property type="entry name" value="Porins"/>
    <property type="match status" value="1"/>
</dbReference>
<evidence type="ECO:0000256" key="7">
    <source>
        <dbReference type="ARBA" id="ARBA00023136"/>
    </source>
</evidence>
<feature type="signal peptide" evidence="12">
    <location>
        <begin position="1"/>
        <end position="26"/>
    </location>
</feature>
<proteinExistence type="inferred from homology"/>
<evidence type="ECO:0000256" key="11">
    <source>
        <dbReference type="RuleBase" id="RU003357"/>
    </source>
</evidence>
<evidence type="ECO:0000313" key="16">
    <source>
        <dbReference type="Proteomes" id="UP000184050"/>
    </source>
</evidence>
<dbReference type="Gene3D" id="2.40.170.20">
    <property type="entry name" value="TonB-dependent receptor, beta-barrel domain"/>
    <property type="match status" value="1"/>
</dbReference>
<evidence type="ECO:0000256" key="12">
    <source>
        <dbReference type="SAM" id="SignalP"/>
    </source>
</evidence>
<dbReference type="Pfam" id="PF13715">
    <property type="entry name" value="CarbopepD_reg_2"/>
    <property type="match status" value="1"/>
</dbReference>
<dbReference type="PANTHER" id="PTHR30069:SF29">
    <property type="entry name" value="HEMOGLOBIN AND HEMOGLOBIN-HAPTOGLOBIN-BINDING PROTEIN 1-RELATED"/>
    <property type="match status" value="1"/>
</dbReference>
<reference evidence="15 16" key="1">
    <citation type="submission" date="2016-11" db="EMBL/GenBank/DDBJ databases">
        <authorList>
            <person name="Jaros S."/>
            <person name="Januszkiewicz K."/>
            <person name="Wedrychowicz H."/>
        </authorList>
    </citation>
    <scope>NUCLEOTIDE SEQUENCE [LARGE SCALE GENOMIC DNA]</scope>
    <source>
        <strain evidence="15 16">DSM 27063</strain>
    </source>
</reference>
<evidence type="ECO:0000256" key="10">
    <source>
        <dbReference type="PROSITE-ProRule" id="PRU01360"/>
    </source>
</evidence>
<feature type="chain" id="PRO_5012183874" evidence="12">
    <location>
        <begin position="27"/>
        <end position="1112"/>
    </location>
</feature>
<dbReference type="Pfam" id="PF07715">
    <property type="entry name" value="Plug"/>
    <property type="match status" value="1"/>
</dbReference>
<keyword evidence="6 11" id="KW-0798">TonB box</keyword>
<dbReference type="Gene3D" id="2.60.40.1120">
    <property type="entry name" value="Carboxypeptidase-like, regulatory domain"/>
    <property type="match status" value="1"/>
</dbReference>
<evidence type="ECO:0000256" key="6">
    <source>
        <dbReference type="ARBA" id="ARBA00023077"/>
    </source>
</evidence>
<dbReference type="GO" id="GO:0044718">
    <property type="term" value="P:siderophore transmembrane transport"/>
    <property type="evidence" value="ECO:0007669"/>
    <property type="project" value="TreeGrafter"/>
</dbReference>
<dbReference type="InterPro" id="IPR023997">
    <property type="entry name" value="TonB-dep_OMP_SusC/RagA_CS"/>
</dbReference>